<protein>
    <recommendedName>
        <fullName evidence="4">AAA+ ATPase domain-containing protein</fullName>
    </recommendedName>
</protein>
<keyword evidence="3" id="KW-1185">Reference proteome</keyword>
<reference evidence="2" key="1">
    <citation type="submission" date="2019-02" db="EMBL/GenBank/DDBJ databases">
        <title>Draft genome of the type strain Pelomonas aquatica CCUG 52575T.</title>
        <authorList>
            <person name="Gomila M."/>
            <person name="Lalucat J."/>
        </authorList>
    </citation>
    <scope>NUCLEOTIDE SEQUENCE</scope>
    <source>
        <strain evidence="2">CCUG 52575</strain>
    </source>
</reference>
<evidence type="ECO:0000313" key="2">
    <source>
        <dbReference type="EMBL" id="MDG0863293.1"/>
    </source>
</evidence>
<feature type="region of interest" description="Disordered" evidence="1">
    <location>
        <begin position="252"/>
        <end position="274"/>
    </location>
</feature>
<evidence type="ECO:0000313" key="3">
    <source>
        <dbReference type="Proteomes" id="UP001152766"/>
    </source>
</evidence>
<dbReference type="EMBL" id="SGUG01000016">
    <property type="protein sequence ID" value="MDG0863293.1"/>
    <property type="molecule type" value="Genomic_DNA"/>
</dbReference>
<proteinExistence type="predicted"/>
<evidence type="ECO:0000256" key="1">
    <source>
        <dbReference type="SAM" id="MobiDB-lite"/>
    </source>
</evidence>
<dbReference type="AlphaFoldDB" id="A0A9X4R8I6"/>
<accession>A0A9X4R8I6</accession>
<dbReference type="InterPro" id="IPR027417">
    <property type="entry name" value="P-loop_NTPase"/>
</dbReference>
<comment type="caution">
    <text evidence="2">The sequence shown here is derived from an EMBL/GenBank/DDBJ whole genome shotgun (WGS) entry which is preliminary data.</text>
</comment>
<gene>
    <name evidence="2" type="ORF">EXJ73_12540</name>
</gene>
<dbReference type="Proteomes" id="UP001152766">
    <property type="component" value="Unassembled WGS sequence"/>
</dbReference>
<evidence type="ECO:0008006" key="4">
    <source>
        <dbReference type="Google" id="ProtNLM"/>
    </source>
</evidence>
<organism evidence="2 3">
    <name type="scientific">Pelomonas aquatica</name>
    <dbReference type="NCBI Taxonomy" id="431058"/>
    <lineage>
        <taxon>Bacteria</taxon>
        <taxon>Pseudomonadati</taxon>
        <taxon>Pseudomonadota</taxon>
        <taxon>Betaproteobacteria</taxon>
        <taxon>Burkholderiales</taxon>
        <taxon>Sphaerotilaceae</taxon>
        <taxon>Roseateles</taxon>
    </lineage>
</organism>
<sequence length="707" mass="75601">MRIETGNVVAAKMNAHRHQWNGTVCSQPQSWNCGAEADFRANFCDTGVPRCFHLDVFKPSGPKFITPDSSVVLSAQQQPSMLDDQVLVFYGGRFGTQQGVAPGDYEQTLFGFYRVKHAKLDTARTPYRLIIEPHVDAWAIFPRMHLRPAALRAIQGVAYLKQMRTKGLKDAIDEALEAAESLPKSDGWSIEFQRRLKRAGDALPSWQQKAEEALAKLPPPSEAPRMSASFGNLEGTLSAKLKGIRISTAPAPAVPADAGTASSAGPAPTPEAVVPPPVEMTTPVLEPLGDTPAAVELTSGVEAGLAEATNVEEAITSAQAPADKPPEGEAKAAESMAQDSAVAEEALKSVSVADTPNVGEPLAATVVDAPLDGLDLGGLVEGLPVHAVPEPPGKQILEEQFGSQLVDALSVAFITKSLVILTGAPGAGKSWIASRLLDDSARDRTVVVPVASTWRGREDLLGYVNPINGCFEATEFTHFLCGAQEAWEAGDRRSRLVIFEEFNLSQPEHWLSDLLVRLEYDADQLADRTVRLGGKEIAGRPGRACSVVLVPSLRFAATLNNDHTVKPLSPRVLDRAALIEVTSSGRAALSRAGVELSDDVEDVIDELNDLLEPRGAAFSVRSARSLQRAMEAGSTNGMGLARALDLVLVQEVLSRVRLLAGDPRDEQLLSRLQAWTQKPGCAELAACAARVADWADLLSAGRDVFQA</sequence>
<dbReference type="SUPFAM" id="SSF52540">
    <property type="entry name" value="P-loop containing nucleoside triphosphate hydrolases"/>
    <property type="match status" value="1"/>
</dbReference>
<name>A0A9X4R8I6_9BURK</name>
<dbReference type="Gene3D" id="3.40.50.300">
    <property type="entry name" value="P-loop containing nucleotide triphosphate hydrolases"/>
    <property type="match status" value="1"/>
</dbReference>
<dbReference type="RefSeq" id="WP_268147752.1">
    <property type="nucleotide sequence ID" value="NZ_JAPPUW010000003.1"/>
</dbReference>